<dbReference type="FunFam" id="3.90.190.10:FF:000036">
    <property type="entry name" value="Serine/threonine/tyrosine-interacting protein a"/>
    <property type="match status" value="1"/>
</dbReference>
<dbReference type="GeneTree" id="ENSGT00940000154859"/>
<dbReference type="Ensembl" id="ENSVURT00010016197.1">
    <property type="protein sequence ID" value="ENSVURP00010014220.1"/>
    <property type="gene ID" value="ENSVURG00010010926.1"/>
</dbReference>
<dbReference type="PROSITE" id="PS50056">
    <property type="entry name" value="TYR_PHOSPHATASE_2"/>
    <property type="match status" value="1"/>
</dbReference>
<dbReference type="Gene3D" id="3.90.190.10">
    <property type="entry name" value="Protein tyrosine phosphatase superfamily"/>
    <property type="match status" value="1"/>
</dbReference>
<dbReference type="OMA" id="METFRMK"/>
<evidence type="ECO:0000259" key="6">
    <source>
        <dbReference type="PROSITE" id="PS50054"/>
    </source>
</evidence>
<evidence type="ECO:0000259" key="7">
    <source>
        <dbReference type="PROSITE" id="PS50056"/>
    </source>
</evidence>
<dbReference type="Proteomes" id="UP000314987">
    <property type="component" value="Unassembled WGS sequence"/>
</dbReference>
<feature type="domain" description="Tyrosine specific protein phosphatases" evidence="7">
    <location>
        <begin position="97"/>
        <end position="155"/>
    </location>
</feature>
<dbReference type="CDD" id="cd14522">
    <property type="entry name" value="DSP_STYX"/>
    <property type="match status" value="1"/>
</dbReference>
<protein>
    <recommendedName>
        <fullName evidence="3">Serine/threonine/tyrosine-interacting protein</fullName>
    </recommendedName>
    <alternativeName>
        <fullName evidence="4">Inactive tyrosine-protein phosphatase STYX</fullName>
    </alternativeName>
    <alternativeName>
        <fullName evidence="5">Phosphoserine/threonine/tyrosine interaction protein</fullName>
    </alternativeName>
</protein>
<organism evidence="8 9">
    <name type="scientific">Vombatus ursinus</name>
    <name type="common">Common wombat</name>
    <dbReference type="NCBI Taxonomy" id="29139"/>
    <lineage>
        <taxon>Eukaryota</taxon>
        <taxon>Metazoa</taxon>
        <taxon>Chordata</taxon>
        <taxon>Craniata</taxon>
        <taxon>Vertebrata</taxon>
        <taxon>Euteleostomi</taxon>
        <taxon>Mammalia</taxon>
        <taxon>Metatheria</taxon>
        <taxon>Diprotodontia</taxon>
        <taxon>Vombatidae</taxon>
        <taxon>Vombatus</taxon>
    </lineage>
</organism>
<keyword evidence="9" id="KW-1185">Reference proteome</keyword>
<dbReference type="GO" id="GO:1990444">
    <property type="term" value="F:F-box domain binding"/>
    <property type="evidence" value="ECO:0007669"/>
    <property type="project" value="TreeGrafter"/>
</dbReference>
<dbReference type="PANTHER" id="PTHR46588:SF1">
    <property type="entry name" value="SERINE_THREONINE_TYROSINE-INTERACTING PROTEIN"/>
    <property type="match status" value="1"/>
</dbReference>
<dbReference type="SUPFAM" id="SSF52799">
    <property type="entry name" value="(Phosphotyrosine protein) phosphatases II"/>
    <property type="match status" value="1"/>
</dbReference>
<evidence type="ECO:0000256" key="1">
    <source>
        <dbReference type="ARBA" id="ARBA00009649"/>
    </source>
</evidence>
<evidence type="ECO:0000313" key="9">
    <source>
        <dbReference type="Proteomes" id="UP000314987"/>
    </source>
</evidence>
<dbReference type="InterPro" id="IPR000387">
    <property type="entry name" value="Tyr_Pase_dom"/>
</dbReference>
<evidence type="ECO:0000313" key="8">
    <source>
        <dbReference type="Ensembl" id="ENSVURP00010014220.1"/>
    </source>
</evidence>
<dbReference type="GO" id="GO:0070372">
    <property type="term" value="P:regulation of ERK1 and ERK2 cascade"/>
    <property type="evidence" value="ECO:0007669"/>
    <property type="project" value="TreeGrafter"/>
</dbReference>
<dbReference type="InterPro" id="IPR020422">
    <property type="entry name" value="TYR_PHOSPHATASE_DUAL_dom"/>
</dbReference>
<evidence type="ECO:0000256" key="3">
    <source>
        <dbReference type="ARBA" id="ARBA00070512"/>
    </source>
</evidence>
<dbReference type="AlphaFoldDB" id="A0A4X2KY01"/>
<name>A0A4X2KY01_VOMUR</name>
<dbReference type="GO" id="GO:0062026">
    <property type="term" value="P:negative regulation of SCF-dependent proteasomal ubiquitin-dependent catabolic process"/>
    <property type="evidence" value="ECO:0007669"/>
    <property type="project" value="TreeGrafter"/>
</dbReference>
<evidence type="ECO:0000256" key="2">
    <source>
        <dbReference type="ARBA" id="ARBA00054356"/>
    </source>
</evidence>
<reference evidence="8" key="3">
    <citation type="submission" date="2025-09" db="UniProtKB">
        <authorList>
            <consortium name="Ensembl"/>
        </authorList>
    </citation>
    <scope>IDENTIFICATION</scope>
</reference>
<evidence type="ECO:0000256" key="4">
    <source>
        <dbReference type="ARBA" id="ARBA00079004"/>
    </source>
</evidence>
<dbReference type="Pfam" id="PF00782">
    <property type="entry name" value="DSPc"/>
    <property type="match status" value="1"/>
</dbReference>
<dbReference type="SMART" id="SM00195">
    <property type="entry name" value="DSPc"/>
    <property type="match status" value="1"/>
</dbReference>
<comment type="function">
    <text evidence="2">Catalytically inactive phosphatase. Acts as a nuclear anchor for MAPK1/MAPK3 (ERK1/ERK2). Modulates cell-fate decisions and cell migration by spatiotemporal regulation of MAPK1/MAPK3 (ERK1/ERK2). By binding to the F-box of FBXW7, prevents the assembly of FBXW7 into the SCF E3 ubiquitin-protein ligase complex, and thereby inhibits degradation of its substrates. Plays a role in spermatogenesis.</text>
</comment>
<dbReference type="GO" id="GO:0005737">
    <property type="term" value="C:cytoplasm"/>
    <property type="evidence" value="ECO:0007669"/>
    <property type="project" value="TreeGrafter"/>
</dbReference>
<feature type="domain" description="Tyrosine-protein phosphatase" evidence="6">
    <location>
        <begin position="29"/>
        <end position="177"/>
    </location>
</feature>
<sequence length="209" mass="24044">MEHSLMDGPCLPLCREEDAEVWTYFMRRELQEIVPRLFLGPYSSATKNKLPELQKLGITHVICIRQRLEAKFIKTNFPQFLRYLVLEMADNTAENIVRFFAMSKEFIDGSFQAGGKVLVHGNTGISRSASLVIAYVMETFRMKFNDAFILVKGKRFCVSPNAGFVHQLQEYEAICQPLYPLYHTAARFINNATKGKSFCSYYSHSKILF</sequence>
<dbReference type="STRING" id="29139.ENSVURP00010014220"/>
<dbReference type="InterPro" id="IPR052449">
    <property type="entry name" value="STYX-Interacting_Phosphatase"/>
</dbReference>
<comment type="similarity">
    <text evidence="1">Belongs to the protein-tyrosine phosphatase family. Non-receptor class subfamily.</text>
</comment>
<dbReference type="InterPro" id="IPR029021">
    <property type="entry name" value="Prot-tyrosine_phosphatase-like"/>
</dbReference>
<dbReference type="InterPro" id="IPR000340">
    <property type="entry name" value="Dual-sp_phosphatase_cat-dom"/>
</dbReference>
<evidence type="ECO:0000256" key="5">
    <source>
        <dbReference type="ARBA" id="ARBA00081810"/>
    </source>
</evidence>
<dbReference type="PANTHER" id="PTHR46588">
    <property type="entry name" value="SERINE/THREONINE/TYROSINE-INTERACTING PROTEIN"/>
    <property type="match status" value="1"/>
</dbReference>
<dbReference type="GO" id="GO:0005654">
    <property type="term" value="C:nucleoplasm"/>
    <property type="evidence" value="ECO:0007669"/>
    <property type="project" value="TreeGrafter"/>
</dbReference>
<accession>A0A4X2KY01</accession>
<dbReference type="PROSITE" id="PS50054">
    <property type="entry name" value="TYR_PHOSPHATASE_DUAL"/>
    <property type="match status" value="1"/>
</dbReference>
<reference evidence="8" key="2">
    <citation type="submission" date="2025-08" db="UniProtKB">
        <authorList>
            <consortium name="Ensembl"/>
        </authorList>
    </citation>
    <scope>IDENTIFICATION</scope>
</reference>
<proteinExistence type="inferred from homology"/>
<reference evidence="9" key="1">
    <citation type="submission" date="2018-12" db="EMBL/GenBank/DDBJ databases">
        <authorList>
            <person name="Yazar S."/>
        </authorList>
    </citation>
    <scope>NUCLEOTIDE SEQUENCE [LARGE SCALE GENOMIC DNA]</scope>
</reference>